<name>A0A5B7ZP41_9GAMM</name>
<evidence type="ECO:0000256" key="1">
    <source>
        <dbReference type="SAM" id="MobiDB-lite"/>
    </source>
</evidence>
<organism evidence="2 3">
    <name type="scientific">Thermomonas aquatica</name>
    <dbReference type="NCBI Taxonomy" id="2202149"/>
    <lineage>
        <taxon>Bacteria</taxon>
        <taxon>Pseudomonadati</taxon>
        <taxon>Pseudomonadota</taxon>
        <taxon>Gammaproteobacteria</taxon>
        <taxon>Lysobacterales</taxon>
        <taxon>Lysobacteraceae</taxon>
        <taxon>Thermomonas</taxon>
    </lineage>
</organism>
<dbReference type="EMBL" id="CP040871">
    <property type="protein sequence ID" value="QDA56981.1"/>
    <property type="molecule type" value="Genomic_DNA"/>
</dbReference>
<dbReference type="RefSeq" id="WP_139716033.1">
    <property type="nucleotide sequence ID" value="NZ_CP040871.1"/>
</dbReference>
<accession>A0A5B7ZP41</accession>
<evidence type="ECO:0000313" key="2">
    <source>
        <dbReference type="EMBL" id="QDA56981.1"/>
    </source>
</evidence>
<evidence type="ECO:0000313" key="3">
    <source>
        <dbReference type="Proteomes" id="UP000308149"/>
    </source>
</evidence>
<dbReference type="Proteomes" id="UP000308149">
    <property type="component" value="Chromosome"/>
</dbReference>
<gene>
    <name evidence="2" type="ORF">FHQ07_06450</name>
</gene>
<sequence length="162" mass="17959">MNPNNNSITLQDQHGVIGTVHMSEQVLATIVHDLTDKEGKAAFALHEKFDRAMAKAKPTKREEALKSFRNLYPSLELHIAAGKPLKDILAAFNEVTQNKMCARTFKDLLDQERAQRNRAGDRICCHSCGQPLKLMKIEAKEVAPESDPNHSGSLIVGEATNE</sequence>
<proteinExistence type="predicted"/>
<protein>
    <submittedName>
        <fullName evidence="2">Uncharacterized protein</fullName>
    </submittedName>
</protein>
<dbReference type="AlphaFoldDB" id="A0A5B7ZP41"/>
<keyword evidence="3" id="KW-1185">Reference proteome</keyword>
<feature type="region of interest" description="Disordered" evidence="1">
    <location>
        <begin position="142"/>
        <end position="162"/>
    </location>
</feature>
<dbReference type="KEGG" id="thes:FHQ07_06450"/>
<reference evidence="2 3" key="1">
    <citation type="submission" date="2019-06" db="EMBL/GenBank/DDBJ databases">
        <title>Thermomonas aquatica sp. nov., isolated from an industrial wastewater treatment plant.</title>
        <authorList>
            <person name="Jeon J.H."/>
            <person name="Park D.-S."/>
        </authorList>
    </citation>
    <scope>NUCLEOTIDE SEQUENCE [LARGE SCALE GENOMIC DNA]</scope>
    <source>
        <strain evidence="2 3">SY21</strain>
    </source>
</reference>
<dbReference type="OrthoDB" id="6058897at2"/>